<dbReference type="OrthoDB" id="258703at2"/>
<dbReference type="Gene3D" id="2.60.40.1190">
    <property type="match status" value="1"/>
</dbReference>
<keyword evidence="2" id="KW-1185">Reference proteome</keyword>
<dbReference type="AlphaFoldDB" id="A0A432MCL2"/>
<reference evidence="1 2" key="2">
    <citation type="submission" date="2019-01" db="EMBL/GenBank/DDBJ databases">
        <title>Tautonia sociabilis, a novel thermotolerant planctomycete of Isosphaeraceae family, isolated from a 4000 m deep subterranean habitat.</title>
        <authorList>
            <person name="Kovaleva O.L."/>
            <person name="Elcheninov A.G."/>
            <person name="Van Heerden E."/>
            <person name="Toshchakov S.V."/>
            <person name="Novikov A."/>
            <person name="Bonch-Osmolovskaya E.A."/>
            <person name="Kublanov I.V."/>
        </authorList>
    </citation>
    <scope>NUCLEOTIDE SEQUENCE [LARGE SCALE GENOMIC DNA]</scope>
    <source>
        <strain evidence="1 2">GM2012</strain>
    </source>
</reference>
<dbReference type="RefSeq" id="WP_126728076.1">
    <property type="nucleotide sequence ID" value="NZ_RYZH01000082.1"/>
</dbReference>
<comment type="caution">
    <text evidence="1">The sequence shown here is derived from an EMBL/GenBank/DDBJ whole genome shotgun (WGS) entry which is preliminary data.</text>
</comment>
<dbReference type="SUPFAM" id="SSF49344">
    <property type="entry name" value="CBD9-like"/>
    <property type="match status" value="1"/>
</dbReference>
<protein>
    <submittedName>
        <fullName evidence="1">Uncharacterized protein</fullName>
    </submittedName>
</protein>
<reference evidence="1 2" key="1">
    <citation type="submission" date="2018-12" db="EMBL/GenBank/DDBJ databases">
        <authorList>
            <person name="Toschakov S.V."/>
        </authorList>
    </citation>
    <scope>NUCLEOTIDE SEQUENCE [LARGE SCALE GENOMIC DNA]</scope>
    <source>
        <strain evidence="1 2">GM2012</strain>
    </source>
</reference>
<organism evidence="1 2">
    <name type="scientific">Tautonia sociabilis</name>
    <dbReference type="NCBI Taxonomy" id="2080755"/>
    <lineage>
        <taxon>Bacteria</taxon>
        <taxon>Pseudomonadati</taxon>
        <taxon>Planctomycetota</taxon>
        <taxon>Planctomycetia</taxon>
        <taxon>Isosphaerales</taxon>
        <taxon>Isosphaeraceae</taxon>
        <taxon>Tautonia</taxon>
    </lineage>
</organism>
<name>A0A432MCL2_9BACT</name>
<evidence type="ECO:0000313" key="1">
    <source>
        <dbReference type="EMBL" id="RUL81856.1"/>
    </source>
</evidence>
<proteinExistence type="predicted"/>
<sequence length="276" mass="30174">MEPVAASWLMAGILAATTGAAAGQEGSESAERPSASAPVLKGITIDGDLSDWPDSMTIHSLDKLFNYDGRRQNFEDLESTDLLKPDDLSAAFAVGYSPEEQLLYVAVIVRDETLIANSTSHLTTDAVEIFVDGLRGDRRVQHREGIELPEIPVQQYVAIPGEGPVYGLPEPNNPILTGGDVTKTTTRMAFHRDGDITTYEWAIQVFDRYPDEPTALDPGKRIGFDIAVADEDMKEGETGPDGATPMNRLDWIYWGPQWNGVKHLNAGLLGELVFEE</sequence>
<dbReference type="Proteomes" id="UP000280296">
    <property type="component" value="Unassembled WGS sequence"/>
</dbReference>
<gene>
    <name evidence="1" type="ORF">TsocGM_24405</name>
</gene>
<dbReference type="EMBL" id="RYZH01000082">
    <property type="protein sequence ID" value="RUL81856.1"/>
    <property type="molecule type" value="Genomic_DNA"/>
</dbReference>
<evidence type="ECO:0000313" key="2">
    <source>
        <dbReference type="Proteomes" id="UP000280296"/>
    </source>
</evidence>
<accession>A0A432MCL2</accession>